<organism evidence="8 9">
    <name type="scientific">Cupriavidus taiwanensis</name>
    <dbReference type="NCBI Taxonomy" id="164546"/>
    <lineage>
        <taxon>Bacteria</taxon>
        <taxon>Pseudomonadati</taxon>
        <taxon>Pseudomonadota</taxon>
        <taxon>Betaproteobacteria</taxon>
        <taxon>Burkholderiales</taxon>
        <taxon>Burkholderiaceae</taxon>
        <taxon>Cupriavidus</taxon>
    </lineage>
</organism>
<dbReference type="PROSITE" id="PS50850">
    <property type="entry name" value="MFS"/>
    <property type="match status" value="1"/>
</dbReference>
<dbReference type="InterPro" id="IPR020846">
    <property type="entry name" value="MFS_dom"/>
</dbReference>
<feature type="region of interest" description="Disordered" evidence="5">
    <location>
        <begin position="1"/>
        <end position="21"/>
    </location>
</feature>
<dbReference type="Gene3D" id="1.20.1250.20">
    <property type="entry name" value="MFS general substrate transporter like domains"/>
    <property type="match status" value="2"/>
</dbReference>
<dbReference type="InterPro" id="IPR036259">
    <property type="entry name" value="MFS_trans_sf"/>
</dbReference>
<protein>
    <recommendedName>
        <fullName evidence="7">Major facilitator superfamily (MFS) profile domain-containing protein</fullName>
    </recommendedName>
</protein>
<evidence type="ECO:0000256" key="4">
    <source>
        <dbReference type="ARBA" id="ARBA00023136"/>
    </source>
</evidence>
<feature type="transmembrane region" description="Helical" evidence="6">
    <location>
        <begin position="96"/>
        <end position="122"/>
    </location>
</feature>
<dbReference type="PROSITE" id="PS00217">
    <property type="entry name" value="SUGAR_TRANSPORT_2"/>
    <property type="match status" value="1"/>
</dbReference>
<feature type="transmembrane region" description="Helical" evidence="6">
    <location>
        <begin position="164"/>
        <end position="184"/>
    </location>
</feature>
<evidence type="ECO:0000256" key="3">
    <source>
        <dbReference type="ARBA" id="ARBA00022989"/>
    </source>
</evidence>
<dbReference type="AlphaFoldDB" id="A0A975XJZ7"/>
<dbReference type="PANTHER" id="PTHR23508:SF10">
    <property type="entry name" value="CARBOXYLIC ACID TRANSPORTER PROTEIN HOMOLOG"/>
    <property type="match status" value="1"/>
</dbReference>
<evidence type="ECO:0000259" key="7">
    <source>
        <dbReference type="PROSITE" id="PS50850"/>
    </source>
</evidence>
<sequence>MTASPCGAATKIEESHPPLRSRLPAPLAPPQLFYFHSHMFTHKLSLAGARSAPRSRAYYIQAVTQHTDPPPERRQAVTVAHSIQPWHPHFRTTCTVLLVCFLAILFEGYDVGVMGAVLPALAEDRNWNLSPFQLGALSSYALVGMFFGAFLIGTLSEMMGRRRMLLLCVSVFSLTMLGASWAPTPVLFGILRFIGGLGLGGVIPVAAALTIEYSPPHRRSFNYGLMYSGYSVGILCAALVAMWFLPSLGWRGVIGLGAVPIVLIPLMAWMLPESQEYLVGQGRISEAQALANRTGNGRLQTRGGLGKNANRATWRDVMSSIFARRQLRATACFWMALFFGLLLVYGLNTWLPTIMRKNGYDLGSSLSFLVVFSLASALGGLFLGGAADKMGARGTVTSFYLIGSAAIGALMFRNSVAINYLLMALAGVGSVSASLILTGYLAGYYPAHARAAATGWALSFARCGAMCGPLLGGYVAGSGLSFEWNFITFSIAGLAAALAVGLLPSAGRRVAVAHNHQETNA</sequence>
<evidence type="ECO:0000256" key="1">
    <source>
        <dbReference type="ARBA" id="ARBA00004141"/>
    </source>
</evidence>
<accession>A0A975XJZ7</accession>
<keyword evidence="3 6" id="KW-1133">Transmembrane helix</keyword>
<feature type="transmembrane region" description="Helical" evidence="6">
    <location>
        <begin position="455"/>
        <end position="476"/>
    </location>
</feature>
<evidence type="ECO:0000313" key="9">
    <source>
        <dbReference type="Proteomes" id="UP000257016"/>
    </source>
</evidence>
<proteinExistence type="predicted"/>
<keyword evidence="2 6" id="KW-0812">Transmembrane</keyword>
<name>A0A975XJZ7_9BURK</name>
<dbReference type="SUPFAM" id="SSF103473">
    <property type="entry name" value="MFS general substrate transporter"/>
    <property type="match status" value="1"/>
</dbReference>
<dbReference type="CDD" id="cd17365">
    <property type="entry name" value="MFS_PcaK_like"/>
    <property type="match status" value="1"/>
</dbReference>
<feature type="transmembrane region" description="Helical" evidence="6">
    <location>
        <begin position="327"/>
        <end position="346"/>
    </location>
</feature>
<feature type="transmembrane region" description="Helical" evidence="6">
    <location>
        <begin position="482"/>
        <end position="503"/>
    </location>
</feature>
<feature type="transmembrane region" description="Helical" evidence="6">
    <location>
        <begin position="366"/>
        <end position="387"/>
    </location>
</feature>
<dbReference type="EMBL" id="OFSN01000022">
    <property type="protein sequence ID" value="SOY75028.1"/>
    <property type="molecule type" value="Genomic_DNA"/>
</dbReference>
<gene>
    <name evidence="8" type="ORF">CBM2586_B40021</name>
</gene>
<dbReference type="Pfam" id="PF07690">
    <property type="entry name" value="MFS_1"/>
    <property type="match status" value="1"/>
</dbReference>
<feature type="transmembrane region" description="Helical" evidence="6">
    <location>
        <begin position="223"/>
        <end position="244"/>
    </location>
</feature>
<dbReference type="GO" id="GO:0005886">
    <property type="term" value="C:plasma membrane"/>
    <property type="evidence" value="ECO:0007669"/>
    <property type="project" value="TreeGrafter"/>
</dbReference>
<feature type="transmembrane region" description="Helical" evidence="6">
    <location>
        <begin position="134"/>
        <end position="152"/>
    </location>
</feature>
<reference evidence="8 9" key="1">
    <citation type="submission" date="2018-01" db="EMBL/GenBank/DDBJ databases">
        <authorList>
            <person name="Clerissi C."/>
        </authorList>
    </citation>
    <scope>NUCLEOTIDE SEQUENCE [LARGE SCALE GENOMIC DNA]</scope>
    <source>
        <strain evidence="8">Cupriavidus taiwanensis LMG 19430</strain>
    </source>
</reference>
<keyword evidence="4 6" id="KW-0472">Membrane</keyword>
<feature type="domain" description="Major facilitator superfamily (MFS) profile" evidence="7">
    <location>
        <begin position="96"/>
        <end position="508"/>
    </location>
</feature>
<feature type="transmembrane region" description="Helical" evidence="6">
    <location>
        <begin position="190"/>
        <end position="211"/>
    </location>
</feature>
<dbReference type="InterPro" id="IPR005829">
    <property type="entry name" value="Sugar_transporter_CS"/>
</dbReference>
<dbReference type="GO" id="GO:0046943">
    <property type="term" value="F:carboxylic acid transmembrane transporter activity"/>
    <property type="evidence" value="ECO:0007669"/>
    <property type="project" value="TreeGrafter"/>
</dbReference>
<dbReference type="InterPro" id="IPR011701">
    <property type="entry name" value="MFS"/>
</dbReference>
<evidence type="ECO:0000313" key="8">
    <source>
        <dbReference type="EMBL" id="SOY75028.1"/>
    </source>
</evidence>
<feature type="transmembrane region" description="Helical" evidence="6">
    <location>
        <begin position="418"/>
        <end position="443"/>
    </location>
</feature>
<evidence type="ECO:0000256" key="5">
    <source>
        <dbReference type="SAM" id="MobiDB-lite"/>
    </source>
</evidence>
<evidence type="ECO:0000256" key="2">
    <source>
        <dbReference type="ARBA" id="ARBA00022692"/>
    </source>
</evidence>
<comment type="caution">
    <text evidence="8">The sequence shown here is derived from an EMBL/GenBank/DDBJ whole genome shotgun (WGS) entry which is preliminary data.</text>
</comment>
<feature type="transmembrane region" description="Helical" evidence="6">
    <location>
        <begin position="394"/>
        <end position="412"/>
    </location>
</feature>
<comment type="subcellular location">
    <subcellularLocation>
        <location evidence="1">Membrane</location>
        <topology evidence="1">Multi-pass membrane protein</topology>
    </subcellularLocation>
</comment>
<evidence type="ECO:0000256" key="6">
    <source>
        <dbReference type="SAM" id="Phobius"/>
    </source>
</evidence>
<dbReference type="PANTHER" id="PTHR23508">
    <property type="entry name" value="CARBOXYLIC ACID TRANSPORTER PROTEIN HOMOLOG"/>
    <property type="match status" value="1"/>
</dbReference>
<feature type="transmembrane region" description="Helical" evidence="6">
    <location>
        <begin position="250"/>
        <end position="271"/>
    </location>
</feature>
<dbReference type="Proteomes" id="UP000257016">
    <property type="component" value="Unassembled WGS sequence"/>
</dbReference>